<evidence type="ECO:0000313" key="3">
    <source>
        <dbReference type="EMBL" id="KAK3361440.1"/>
    </source>
</evidence>
<feature type="transmembrane region" description="Helical" evidence="2">
    <location>
        <begin position="67"/>
        <end position="86"/>
    </location>
</feature>
<keyword evidence="4" id="KW-1185">Reference proteome</keyword>
<keyword evidence="2" id="KW-0472">Membrane</keyword>
<organism evidence="3 4">
    <name type="scientific">Lasiosphaeria ovina</name>
    <dbReference type="NCBI Taxonomy" id="92902"/>
    <lineage>
        <taxon>Eukaryota</taxon>
        <taxon>Fungi</taxon>
        <taxon>Dikarya</taxon>
        <taxon>Ascomycota</taxon>
        <taxon>Pezizomycotina</taxon>
        <taxon>Sordariomycetes</taxon>
        <taxon>Sordariomycetidae</taxon>
        <taxon>Sordariales</taxon>
        <taxon>Lasiosphaeriaceae</taxon>
        <taxon>Lasiosphaeria</taxon>
    </lineage>
</organism>
<keyword evidence="2" id="KW-0812">Transmembrane</keyword>
<proteinExistence type="predicted"/>
<name>A0AAE0JTU2_9PEZI</name>
<reference evidence="3" key="2">
    <citation type="submission" date="2023-06" db="EMBL/GenBank/DDBJ databases">
        <authorList>
            <consortium name="Lawrence Berkeley National Laboratory"/>
            <person name="Haridas S."/>
            <person name="Hensen N."/>
            <person name="Bonometti L."/>
            <person name="Westerberg I."/>
            <person name="Brannstrom I.O."/>
            <person name="Guillou S."/>
            <person name="Cros-Aarteil S."/>
            <person name="Calhoun S."/>
            <person name="Kuo A."/>
            <person name="Mondo S."/>
            <person name="Pangilinan J."/>
            <person name="Riley R."/>
            <person name="Labutti K."/>
            <person name="Andreopoulos B."/>
            <person name="Lipzen A."/>
            <person name="Chen C."/>
            <person name="Yanf M."/>
            <person name="Daum C."/>
            <person name="Ng V."/>
            <person name="Clum A."/>
            <person name="Steindorff A."/>
            <person name="Ohm R."/>
            <person name="Martin F."/>
            <person name="Silar P."/>
            <person name="Natvig D."/>
            <person name="Lalanne C."/>
            <person name="Gautier V."/>
            <person name="Ament-Velasquez S.L."/>
            <person name="Kruys A."/>
            <person name="Hutchinson M.I."/>
            <person name="Powell A.J."/>
            <person name="Barry K."/>
            <person name="Miller A.N."/>
            <person name="Grigoriev I.V."/>
            <person name="Debuchy R."/>
            <person name="Gladieux P."/>
            <person name="Thoren M.H."/>
            <person name="Johannesson H."/>
        </authorList>
    </citation>
    <scope>NUCLEOTIDE SEQUENCE</scope>
    <source>
        <strain evidence="3">CBS 958.72</strain>
    </source>
</reference>
<reference evidence="3" key="1">
    <citation type="journal article" date="2023" name="Mol. Phylogenet. Evol.">
        <title>Genome-scale phylogeny and comparative genomics of the fungal order Sordariales.</title>
        <authorList>
            <person name="Hensen N."/>
            <person name="Bonometti L."/>
            <person name="Westerberg I."/>
            <person name="Brannstrom I.O."/>
            <person name="Guillou S."/>
            <person name="Cros-Aarteil S."/>
            <person name="Calhoun S."/>
            <person name="Haridas S."/>
            <person name="Kuo A."/>
            <person name="Mondo S."/>
            <person name="Pangilinan J."/>
            <person name="Riley R."/>
            <person name="LaButti K."/>
            <person name="Andreopoulos B."/>
            <person name="Lipzen A."/>
            <person name="Chen C."/>
            <person name="Yan M."/>
            <person name="Daum C."/>
            <person name="Ng V."/>
            <person name="Clum A."/>
            <person name="Steindorff A."/>
            <person name="Ohm R.A."/>
            <person name="Martin F."/>
            <person name="Silar P."/>
            <person name="Natvig D.O."/>
            <person name="Lalanne C."/>
            <person name="Gautier V."/>
            <person name="Ament-Velasquez S.L."/>
            <person name="Kruys A."/>
            <person name="Hutchinson M.I."/>
            <person name="Powell A.J."/>
            <person name="Barry K."/>
            <person name="Miller A.N."/>
            <person name="Grigoriev I.V."/>
            <person name="Debuchy R."/>
            <person name="Gladieux P."/>
            <person name="Hiltunen Thoren M."/>
            <person name="Johannesson H."/>
        </authorList>
    </citation>
    <scope>NUCLEOTIDE SEQUENCE</scope>
    <source>
        <strain evidence="3">CBS 958.72</strain>
    </source>
</reference>
<comment type="caution">
    <text evidence="3">The sequence shown here is derived from an EMBL/GenBank/DDBJ whole genome shotgun (WGS) entry which is preliminary data.</text>
</comment>
<protein>
    <submittedName>
        <fullName evidence="3">Uncharacterized protein</fullName>
    </submittedName>
</protein>
<dbReference type="AlphaFoldDB" id="A0AAE0JTU2"/>
<evidence type="ECO:0000256" key="1">
    <source>
        <dbReference type="SAM" id="MobiDB-lite"/>
    </source>
</evidence>
<keyword evidence="2" id="KW-1133">Transmembrane helix</keyword>
<evidence type="ECO:0000256" key="2">
    <source>
        <dbReference type="SAM" id="Phobius"/>
    </source>
</evidence>
<evidence type="ECO:0000313" key="4">
    <source>
        <dbReference type="Proteomes" id="UP001287356"/>
    </source>
</evidence>
<feature type="compositionally biased region" description="Low complexity" evidence="1">
    <location>
        <begin position="15"/>
        <end position="24"/>
    </location>
</feature>
<dbReference type="Proteomes" id="UP001287356">
    <property type="component" value="Unassembled WGS sequence"/>
</dbReference>
<sequence length="98" mass="10537">MAFSRTPLLRTTVRAVRQQTARRQPLLSAQRRFESSGTGPKEPAGPTQGIKGTAKEYNKDGTNPNKSLVYIGAGVLGLGGVYAMYISRTPEKATGRAQ</sequence>
<dbReference type="EMBL" id="JAULSN010000011">
    <property type="protein sequence ID" value="KAK3361440.1"/>
    <property type="molecule type" value="Genomic_DNA"/>
</dbReference>
<gene>
    <name evidence="3" type="ORF">B0T24DRAFT_684486</name>
</gene>
<feature type="region of interest" description="Disordered" evidence="1">
    <location>
        <begin position="15"/>
        <end position="64"/>
    </location>
</feature>
<accession>A0AAE0JTU2</accession>